<name>A0A0P9HFM9_9CHLR</name>
<dbReference type="EMBL" id="LJCR01000228">
    <property type="protein sequence ID" value="KPV53571.1"/>
    <property type="molecule type" value="Genomic_DNA"/>
</dbReference>
<accession>A0A0P9HFM9</accession>
<evidence type="ECO:0000313" key="3">
    <source>
        <dbReference type="Proteomes" id="UP000050509"/>
    </source>
</evidence>
<reference evidence="2 3" key="1">
    <citation type="submission" date="2015-09" db="EMBL/GenBank/DDBJ databases">
        <title>Draft genome sequence of Kouleothrix aurantiaca JCM 19913.</title>
        <authorList>
            <person name="Hemp J."/>
        </authorList>
    </citation>
    <scope>NUCLEOTIDE SEQUENCE [LARGE SCALE GENOMIC DNA]</scope>
    <source>
        <strain evidence="2 3">COM-B</strain>
    </source>
</reference>
<feature type="non-terminal residue" evidence="2">
    <location>
        <position position="270"/>
    </location>
</feature>
<dbReference type="Proteomes" id="UP000050509">
    <property type="component" value="Unassembled WGS sequence"/>
</dbReference>
<proteinExistence type="predicted"/>
<keyword evidence="3" id="KW-1185">Reference proteome</keyword>
<organism evidence="2 3">
    <name type="scientific">Kouleothrix aurantiaca</name>
    <dbReference type="NCBI Taxonomy" id="186479"/>
    <lineage>
        <taxon>Bacteria</taxon>
        <taxon>Bacillati</taxon>
        <taxon>Chloroflexota</taxon>
        <taxon>Chloroflexia</taxon>
        <taxon>Chloroflexales</taxon>
        <taxon>Roseiflexineae</taxon>
        <taxon>Roseiflexaceae</taxon>
        <taxon>Kouleothrix</taxon>
    </lineage>
</organism>
<sequence length="270" mass="28760">MIDAMQGVVDEPALDLPENADLFDAFPSLFVPRAIDDGSQVIRHDGYDVEAWDAAVRDYGKLREAALAASTRLITALPLFRDVFWSFYKQSPTIGPIVPLTPAHAINRQIVEQVLGTTEWRQTRASGTSGDPIASAMATLGVAYSAIQALDAATVADVNRLHELESGAAALFAQATALTDLAEQAEGDRARDLFEQAERARAEAERQQTEMEQAAAALATEDEAREEALRRAARSGLTRAMGEIAEEAEAVRVFGGGDGGGGGGAQQFTA</sequence>
<comment type="caution">
    <text evidence="2">The sequence shown here is derived from an EMBL/GenBank/DDBJ whole genome shotgun (WGS) entry which is preliminary data.</text>
</comment>
<evidence type="ECO:0000256" key="1">
    <source>
        <dbReference type="SAM" id="Coils"/>
    </source>
</evidence>
<evidence type="ECO:0000313" key="2">
    <source>
        <dbReference type="EMBL" id="KPV53571.1"/>
    </source>
</evidence>
<feature type="coiled-coil region" evidence="1">
    <location>
        <begin position="187"/>
        <end position="231"/>
    </location>
</feature>
<keyword evidence="1" id="KW-0175">Coiled coil</keyword>
<gene>
    <name evidence="2" type="ORF">SE17_08915</name>
</gene>
<dbReference type="AlphaFoldDB" id="A0A0P9HFM9"/>
<protein>
    <submittedName>
        <fullName evidence="2">Uncharacterized protein</fullName>
    </submittedName>
</protein>